<keyword evidence="2" id="KW-1185">Reference proteome</keyword>
<dbReference type="Proteomes" id="UP000798662">
    <property type="component" value="Chromosome 2"/>
</dbReference>
<dbReference type="EMBL" id="CM020619">
    <property type="protein sequence ID" value="KAK1862907.1"/>
    <property type="molecule type" value="Genomic_DNA"/>
</dbReference>
<name>A0ACC3BYC8_PYRYE</name>
<protein>
    <submittedName>
        <fullName evidence="1">Uncharacterized protein</fullName>
    </submittedName>
</protein>
<accession>A0ACC3BYC8</accession>
<proteinExistence type="predicted"/>
<evidence type="ECO:0000313" key="1">
    <source>
        <dbReference type="EMBL" id="KAK1862907.1"/>
    </source>
</evidence>
<comment type="caution">
    <text evidence="1">The sequence shown here is derived from an EMBL/GenBank/DDBJ whole genome shotgun (WGS) entry which is preliminary data.</text>
</comment>
<sequence>MGTRGRYRVSRFYGRNKFLCGERLMVGPDWKGTVVTAVCIIVPAVLYFTITLPYLITRWVPGGTILASISAVLLVLVAISMYLTATGDPGILPRSPEVPDEILRNPAHPRERIVYVDQTPITTKYCETCRIWRPPRASHCATCNNCVDRFDHHCPYLGTCIGRRSYRSFYLFVVTAALSCVLVITACIIHLVTKTVDFRNATSPPTSVTSALKSTLTDGGTAVQLAIIPFCFLAFLFTGGLTVFHLWLMWRNVTTAESFKRTWAATGNPFPDRGLRSIWGLLCTSKPPSKIKETYDETAALAARDAADAVTAATAASVAAAAAAVAAGDLRGEEESLAAREHRKLALNGHPIHPPGSTGSDYVSSIPSSTGHSLYAVDKDEDEDELMGRNRSSSQNPRHRGYNTRPQARVMLPLRGYGGVGPNDMV</sequence>
<gene>
    <name evidence="1" type="ORF">I4F81_005474</name>
</gene>
<organism evidence="1 2">
    <name type="scientific">Pyropia yezoensis</name>
    <name type="common">Susabi-nori</name>
    <name type="synonym">Porphyra yezoensis</name>
    <dbReference type="NCBI Taxonomy" id="2788"/>
    <lineage>
        <taxon>Eukaryota</taxon>
        <taxon>Rhodophyta</taxon>
        <taxon>Bangiophyceae</taxon>
        <taxon>Bangiales</taxon>
        <taxon>Bangiaceae</taxon>
        <taxon>Pyropia</taxon>
    </lineage>
</organism>
<reference evidence="1" key="1">
    <citation type="submission" date="2019-11" db="EMBL/GenBank/DDBJ databases">
        <title>Nori genome reveals adaptations in red seaweeds to the harsh intertidal environment.</title>
        <authorList>
            <person name="Wang D."/>
            <person name="Mao Y."/>
        </authorList>
    </citation>
    <scope>NUCLEOTIDE SEQUENCE</scope>
    <source>
        <tissue evidence="1">Gametophyte</tissue>
    </source>
</reference>
<evidence type="ECO:0000313" key="2">
    <source>
        <dbReference type="Proteomes" id="UP000798662"/>
    </source>
</evidence>